<evidence type="ECO:0000256" key="1">
    <source>
        <dbReference type="SAM" id="MobiDB-lite"/>
    </source>
</evidence>
<sequence>MTAVTAMPEPTAPQEEDQPRPTSRREAALDALLDGWQEDGPDRTNHLLTALTHAVLAISEPPTVPEHALAPTTAPRAMQLLALMRSAGGVWDGKRALAAYEVLGVKSDGVRPLDAQTARRDLINLADAGLVHRVDASRTFAVGG</sequence>
<keyword evidence="3" id="KW-1185">Reference proteome</keyword>
<evidence type="ECO:0000313" key="2">
    <source>
        <dbReference type="EMBL" id="MCI3277509.1"/>
    </source>
</evidence>
<comment type="caution">
    <text evidence="2">The sequence shown here is derived from an EMBL/GenBank/DDBJ whole genome shotgun (WGS) entry which is preliminary data.</text>
</comment>
<name>A0ABS9YJZ6_9ACTN</name>
<dbReference type="EMBL" id="JALDAY010000015">
    <property type="protein sequence ID" value="MCI3277509.1"/>
    <property type="molecule type" value="Genomic_DNA"/>
</dbReference>
<accession>A0ABS9YJZ6</accession>
<evidence type="ECO:0000313" key="3">
    <source>
        <dbReference type="Proteomes" id="UP001165269"/>
    </source>
</evidence>
<reference evidence="2" key="1">
    <citation type="submission" date="2022-03" db="EMBL/GenBank/DDBJ databases">
        <title>Streptomyces 7R015 and 7R016 isolated from Barleria lupulina in Thailand.</title>
        <authorList>
            <person name="Kanchanasin P."/>
            <person name="Phongsopitanun W."/>
            <person name="Tanasupawat S."/>
        </authorList>
    </citation>
    <scope>NUCLEOTIDE SEQUENCE</scope>
    <source>
        <strain evidence="2">7R015</strain>
    </source>
</reference>
<dbReference type="RefSeq" id="WP_242775296.1">
    <property type="nucleotide sequence ID" value="NZ_JALDAY010000015.1"/>
</dbReference>
<proteinExistence type="predicted"/>
<dbReference type="Proteomes" id="UP001165269">
    <property type="component" value="Unassembled WGS sequence"/>
</dbReference>
<gene>
    <name evidence="2" type="ORF">MQP27_41220</name>
</gene>
<organism evidence="2 3">
    <name type="scientific">Streptomyces cylindrosporus</name>
    <dbReference type="NCBI Taxonomy" id="2927583"/>
    <lineage>
        <taxon>Bacteria</taxon>
        <taxon>Bacillati</taxon>
        <taxon>Actinomycetota</taxon>
        <taxon>Actinomycetes</taxon>
        <taxon>Kitasatosporales</taxon>
        <taxon>Streptomycetaceae</taxon>
        <taxon>Streptomyces</taxon>
    </lineage>
</organism>
<protein>
    <submittedName>
        <fullName evidence="2">Uncharacterized protein</fullName>
    </submittedName>
</protein>
<feature type="compositionally biased region" description="Basic and acidic residues" evidence="1">
    <location>
        <begin position="17"/>
        <end position="27"/>
    </location>
</feature>
<feature type="region of interest" description="Disordered" evidence="1">
    <location>
        <begin position="1"/>
        <end position="27"/>
    </location>
</feature>